<accession>A0A344L7S8</accession>
<feature type="compositionally biased region" description="Gly residues" evidence="1">
    <location>
        <begin position="300"/>
        <end position="311"/>
    </location>
</feature>
<keyword evidence="3" id="KW-1185">Reference proteome</keyword>
<dbReference type="SUPFAM" id="SSF140459">
    <property type="entry name" value="PE/PPE dimer-like"/>
    <property type="match status" value="1"/>
</dbReference>
<feature type="compositionally biased region" description="Basic and acidic residues" evidence="1">
    <location>
        <begin position="287"/>
        <end position="298"/>
    </location>
</feature>
<feature type="compositionally biased region" description="Pro residues" evidence="1">
    <location>
        <begin position="239"/>
        <end position="252"/>
    </location>
</feature>
<evidence type="ECO:0000313" key="3">
    <source>
        <dbReference type="Proteomes" id="UP000250434"/>
    </source>
</evidence>
<dbReference type="KEGG" id="aab:A4R43_17525"/>
<protein>
    <recommendedName>
        <fullName evidence="4">PPE family domain-containing protein</fullName>
    </recommendedName>
</protein>
<dbReference type="Proteomes" id="UP000250434">
    <property type="component" value="Chromosome"/>
</dbReference>
<feature type="region of interest" description="Disordered" evidence="1">
    <location>
        <begin position="191"/>
        <end position="254"/>
    </location>
</feature>
<dbReference type="InterPro" id="IPR038332">
    <property type="entry name" value="PPE_sf"/>
</dbReference>
<evidence type="ECO:0000256" key="1">
    <source>
        <dbReference type="SAM" id="MobiDB-lite"/>
    </source>
</evidence>
<proteinExistence type="predicted"/>
<dbReference type="AlphaFoldDB" id="A0A344L7S8"/>
<reference evidence="2 3" key="1">
    <citation type="submission" date="2016-04" db="EMBL/GenBank/DDBJ databases">
        <title>Complete genome sequence and analysis of deep-sea sediment isolate, Amycolatopsis sp. WP1.</title>
        <authorList>
            <person name="Wang H."/>
            <person name="Chen S."/>
            <person name="Wu Q."/>
        </authorList>
    </citation>
    <scope>NUCLEOTIDE SEQUENCE [LARGE SCALE GENOMIC DNA]</scope>
    <source>
        <strain evidence="2 3">WP1</strain>
    </source>
</reference>
<sequence length="437" mass="42378">MTARTNFGSFSHQQLYAMLHAGDAGGARAAAEKWRAAGFGLFEQADNLMSQLTEFDGHWTGGAADKYKIMIDDLVGGIRKVGQTAVAMRHLLEDAADELDTAKAEMPAPVTVPEVSPADLSLAVNPPLLPADASPELVQAAAQRRAAAIGNVEAQQQASNVANAAHSKAIQVMTDLAGDYTAAEEAIPASPNAAVPPALTPPAGGASGGGGAPVAPPPPGGVSVVPGAPQTLPGDGTQPVPPSSDPAKPPSSPLFGNMFTAGLAAASAAAFGRFGSIMPKVPPWAGGKKDGKDGEKPPGEGTGKLGDGFGGGAGGGVPIGGGSVGGVGGIGGGGIGGVGGVDVGGVGDGAAAAPGMAGSGAAANGLSGLAGGAAGAAGAAAAKGMMPMMPFMPMGMGAGDMGSGRRIPPWLVETEDVWGESSVVAPSVIGEEPDDRR</sequence>
<dbReference type="RefSeq" id="WP_162788508.1">
    <property type="nucleotide sequence ID" value="NZ_CP015163.1"/>
</dbReference>
<name>A0A344L7S8_9PSEU</name>
<dbReference type="Gene3D" id="1.20.1260.20">
    <property type="entry name" value="PPE superfamily"/>
    <property type="match status" value="1"/>
</dbReference>
<evidence type="ECO:0008006" key="4">
    <source>
        <dbReference type="Google" id="ProtNLM"/>
    </source>
</evidence>
<dbReference type="EMBL" id="CP015163">
    <property type="protein sequence ID" value="AXB44102.1"/>
    <property type="molecule type" value="Genomic_DNA"/>
</dbReference>
<evidence type="ECO:0000313" key="2">
    <source>
        <dbReference type="EMBL" id="AXB44102.1"/>
    </source>
</evidence>
<feature type="region of interest" description="Disordered" evidence="1">
    <location>
        <begin position="282"/>
        <end position="311"/>
    </location>
</feature>
<feature type="compositionally biased region" description="Low complexity" evidence="1">
    <location>
        <begin position="193"/>
        <end position="204"/>
    </location>
</feature>
<organism evidence="2 3">
    <name type="scientific">Amycolatopsis albispora</name>
    <dbReference type="NCBI Taxonomy" id="1804986"/>
    <lineage>
        <taxon>Bacteria</taxon>
        <taxon>Bacillati</taxon>
        <taxon>Actinomycetota</taxon>
        <taxon>Actinomycetes</taxon>
        <taxon>Pseudonocardiales</taxon>
        <taxon>Pseudonocardiaceae</taxon>
        <taxon>Amycolatopsis</taxon>
    </lineage>
</organism>
<gene>
    <name evidence="2" type="ORF">A4R43_17525</name>
</gene>